<dbReference type="EMBL" id="WIXE01003210">
    <property type="protein sequence ID" value="KAK5984150.1"/>
    <property type="molecule type" value="Genomic_DNA"/>
</dbReference>
<feature type="compositionally biased region" description="Polar residues" evidence="10">
    <location>
        <begin position="707"/>
        <end position="718"/>
    </location>
</feature>
<dbReference type="Proteomes" id="UP001331761">
    <property type="component" value="Unassembled WGS sequence"/>
</dbReference>
<dbReference type="InterPro" id="IPR003439">
    <property type="entry name" value="ABC_transporter-like_ATP-bd"/>
</dbReference>
<dbReference type="SUPFAM" id="SSF90123">
    <property type="entry name" value="ABC transporter transmembrane region"/>
    <property type="match status" value="1"/>
</dbReference>
<feature type="region of interest" description="Disordered" evidence="10">
    <location>
        <begin position="696"/>
        <end position="736"/>
    </location>
</feature>
<dbReference type="GO" id="GO:0140359">
    <property type="term" value="F:ABC-type transporter activity"/>
    <property type="evidence" value="ECO:0007669"/>
    <property type="project" value="InterPro"/>
</dbReference>
<keyword evidence="7" id="KW-0067">ATP-binding</keyword>
<dbReference type="SUPFAM" id="SSF52540">
    <property type="entry name" value="P-loop containing nucleoside triphosphate hydrolases"/>
    <property type="match status" value="1"/>
</dbReference>
<dbReference type="GO" id="GO:0005524">
    <property type="term" value="F:ATP binding"/>
    <property type="evidence" value="ECO:0007669"/>
    <property type="project" value="UniProtKB-KW"/>
</dbReference>
<evidence type="ECO:0000259" key="13">
    <source>
        <dbReference type="PROSITE" id="PS50929"/>
    </source>
</evidence>
<evidence type="ECO:0000256" key="4">
    <source>
        <dbReference type="ARBA" id="ARBA00022692"/>
    </source>
</evidence>
<dbReference type="PROSITE" id="PS50929">
    <property type="entry name" value="ABC_TM1F"/>
    <property type="match status" value="1"/>
</dbReference>
<comment type="subcellular location">
    <subcellularLocation>
        <location evidence="1">Membrane</location>
        <topology evidence="1">Multi-pass membrane protein</topology>
    </subcellularLocation>
</comment>
<proteinExistence type="inferred from homology"/>
<dbReference type="FunFam" id="3.40.50.300:FF:000973">
    <property type="entry name" value="Multidrug resistance-associated protein 4"/>
    <property type="match status" value="1"/>
</dbReference>
<dbReference type="InterPro" id="IPR050173">
    <property type="entry name" value="ABC_transporter_C-like"/>
</dbReference>
<evidence type="ECO:0000313" key="15">
    <source>
        <dbReference type="Proteomes" id="UP001331761"/>
    </source>
</evidence>
<evidence type="ECO:0000256" key="11">
    <source>
        <dbReference type="SAM" id="Phobius"/>
    </source>
</evidence>
<dbReference type="Gene3D" id="3.40.50.300">
    <property type="entry name" value="P-loop containing nucleotide triphosphate hydrolases"/>
    <property type="match status" value="1"/>
</dbReference>
<dbReference type="GO" id="GO:0016020">
    <property type="term" value="C:membrane"/>
    <property type="evidence" value="ECO:0007669"/>
    <property type="project" value="UniProtKB-SubCell"/>
</dbReference>
<sequence>MFFEDLVLAARLRCEPLLDQPEDKSKATLSPNPEATANIFSRITFVFMTGLFYKGCRKTLQVEDMYEPLPKHESEAATDRLTRAWDEEREMASKGGRDPNLMAAIRRTYWKEIAQYGILLFMEESVKLCQPLFMGRLIRYFRFDAPMTEMEAYVAAGGVAMTAALFALIHHPYFYGLQQVGLQVKVAASGMLVNKGIRLSSSALHKTTVGHMVNLLSTDINKFDMGFLFLHYMWVSPLLLIGYSYYLWQEIGPSSFAGFGALVVLIPIQGYFSRQMGVCRRAIAVRTDKRISIMNEILNGIRVIKMYAWEGAFSEVVADLRRREMSKVRQNAVYQSLVMGLFWSSGKLIVLFAALCYVLTGNDLTAERIFVATALYNACRLPVTLFLPFSLQFFFEVRVSVRRIQAFLELEEFSSYRHDSVAYKEETNEDIVTKDENKALLDYPMNNVSVINDEKRKLVEESGRIVAQSLTTTWQTAEEEGEDVYAVRNLSFEANPGDLIAVIGPVGSGKSSLLSSLLCEARRISGKLIITGKIGYCSQDTWIFSGTVRDNILFGYDYDEEKYRHALEISALSSDIAQFPRGDAVLVGDRGTSLSGGQKARIALARAIYSDAEVFLLDDPLSAVDATVGRFLFEKCICGHLRNKVVVLVTHQIQFLHHATKVLLMKDGDVVAAGTLDELKNNFTEQFEALIQETEQSYAKRSPIESAPTNSPRRTVSRMSEGDRGDSEAFERSNSRLNEKDDQELIEKTDYVPEVVEEDKVAGAVSWKIYGAYIQAMCSNLFLIPPLLFVVFTVQILFNLTDWWLNK</sequence>
<protein>
    <submittedName>
        <fullName evidence="14">Uncharacterized protein</fullName>
    </submittedName>
</protein>
<dbReference type="PANTHER" id="PTHR24223">
    <property type="entry name" value="ATP-BINDING CASSETTE SUB-FAMILY C"/>
    <property type="match status" value="1"/>
</dbReference>
<dbReference type="InterPro" id="IPR030240">
    <property type="entry name" value="ABCC4_TMD1"/>
</dbReference>
<dbReference type="PROSITE" id="PS00211">
    <property type="entry name" value="ABC_TRANSPORTER_1"/>
    <property type="match status" value="1"/>
</dbReference>
<dbReference type="InterPro" id="IPR011527">
    <property type="entry name" value="ABC1_TM_dom"/>
</dbReference>
<feature type="domain" description="ABC transmembrane type-1" evidence="13">
    <location>
        <begin position="118"/>
        <end position="393"/>
    </location>
</feature>
<dbReference type="CDD" id="cd03250">
    <property type="entry name" value="ABCC_MRP_domain1"/>
    <property type="match status" value="1"/>
</dbReference>
<comment type="similarity">
    <text evidence="2">Belongs to the ABC transporter superfamily. ABCC family. Conjugate transporter (TC 3.A.1.208) subfamily.</text>
</comment>
<keyword evidence="4 11" id="KW-0812">Transmembrane</keyword>
<dbReference type="InterPro" id="IPR003593">
    <property type="entry name" value="AAA+_ATPase"/>
</dbReference>
<keyword evidence="15" id="KW-1185">Reference proteome</keyword>
<evidence type="ECO:0000256" key="3">
    <source>
        <dbReference type="ARBA" id="ARBA00022448"/>
    </source>
</evidence>
<evidence type="ECO:0000256" key="1">
    <source>
        <dbReference type="ARBA" id="ARBA00004141"/>
    </source>
</evidence>
<dbReference type="CDD" id="cd18593">
    <property type="entry name" value="ABC_6TM_MRP4_D1_like"/>
    <property type="match status" value="1"/>
</dbReference>
<feature type="transmembrane region" description="Helical" evidence="11">
    <location>
        <begin position="778"/>
        <end position="798"/>
    </location>
</feature>
<evidence type="ECO:0000256" key="9">
    <source>
        <dbReference type="ARBA" id="ARBA00023136"/>
    </source>
</evidence>
<keyword evidence="9 11" id="KW-0472">Membrane</keyword>
<dbReference type="AlphaFoldDB" id="A0AAN8FTY0"/>
<gene>
    <name evidence="14" type="ORF">GCK32_008958</name>
</gene>
<keyword evidence="5" id="KW-0677">Repeat</keyword>
<feature type="transmembrane region" description="Helical" evidence="11">
    <location>
        <begin position="227"/>
        <end position="248"/>
    </location>
</feature>
<feature type="transmembrane region" description="Helical" evidence="11">
    <location>
        <begin position="375"/>
        <end position="395"/>
    </location>
</feature>
<evidence type="ECO:0000313" key="14">
    <source>
        <dbReference type="EMBL" id="KAK5984150.1"/>
    </source>
</evidence>
<evidence type="ECO:0000259" key="12">
    <source>
        <dbReference type="PROSITE" id="PS50893"/>
    </source>
</evidence>
<dbReference type="PROSITE" id="PS50893">
    <property type="entry name" value="ABC_TRANSPORTER_2"/>
    <property type="match status" value="1"/>
</dbReference>
<evidence type="ECO:0000256" key="7">
    <source>
        <dbReference type="ARBA" id="ARBA00022840"/>
    </source>
</evidence>
<keyword evidence="6" id="KW-0547">Nucleotide-binding</keyword>
<feature type="transmembrane region" description="Helical" evidence="11">
    <location>
        <begin position="254"/>
        <end position="272"/>
    </location>
</feature>
<evidence type="ECO:0000256" key="8">
    <source>
        <dbReference type="ARBA" id="ARBA00022989"/>
    </source>
</evidence>
<evidence type="ECO:0000256" key="6">
    <source>
        <dbReference type="ARBA" id="ARBA00022741"/>
    </source>
</evidence>
<dbReference type="FunFam" id="1.20.1560.10:FF:000026">
    <property type="entry name" value="Multidrug resistance-associated protein lethal(2)03659"/>
    <property type="match status" value="1"/>
</dbReference>
<keyword evidence="3" id="KW-0813">Transport</keyword>
<dbReference type="GO" id="GO:0016887">
    <property type="term" value="F:ATP hydrolysis activity"/>
    <property type="evidence" value="ECO:0007669"/>
    <property type="project" value="InterPro"/>
</dbReference>
<evidence type="ECO:0000256" key="2">
    <source>
        <dbReference type="ARBA" id="ARBA00009726"/>
    </source>
</evidence>
<reference evidence="14 15" key="1">
    <citation type="submission" date="2019-10" db="EMBL/GenBank/DDBJ databases">
        <title>Assembly and Annotation for the nematode Trichostrongylus colubriformis.</title>
        <authorList>
            <person name="Martin J."/>
        </authorList>
    </citation>
    <scope>NUCLEOTIDE SEQUENCE [LARGE SCALE GENOMIC DNA]</scope>
    <source>
        <strain evidence="14">G859</strain>
        <tissue evidence="14">Whole worm</tissue>
    </source>
</reference>
<dbReference type="Pfam" id="PF00005">
    <property type="entry name" value="ABC_tran"/>
    <property type="match status" value="1"/>
</dbReference>
<comment type="caution">
    <text evidence="14">The sequence shown here is derived from an EMBL/GenBank/DDBJ whole genome shotgun (WGS) entry which is preliminary data.</text>
</comment>
<dbReference type="InterPro" id="IPR027417">
    <property type="entry name" value="P-loop_NTPase"/>
</dbReference>
<feature type="compositionally biased region" description="Basic and acidic residues" evidence="10">
    <location>
        <begin position="720"/>
        <end position="736"/>
    </location>
</feature>
<dbReference type="InterPro" id="IPR017871">
    <property type="entry name" value="ABC_transporter-like_CS"/>
</dbReference>
<organism evidence="14 15">
    <name type="scientific">Trichostrongylus colubriformis</name>
    <name type="common">Black scour worm</name>
    <dbReference type="NCBI Taxonomy" id="6319"/>
    <lineage>
        <taxon>Eukaryota</taxon>
        <taxon>Metazoa</taxon>
        <taxon>Ecdysozoa</taxon>
        <taxon>Nematoda</taxon>
        <taxon>Chromadorea</taxon>
        <taxon>Rhabditida</taxon>
        <taxon>Rhabditina</taxon>
        <taxon>Rhabditomorpha</taxon>
        <taxon>Strongyloidea</taxon>
        <taxon>Trichostrongylidae</taxon>
        <taxon>Trichostrongylus</taxon>
    </lineage>
</organism>
<evidence type="ECO:0000256" key="5">
    <source>
        <dbReference type="ARBA" id="ARBA00022737"/>
    </source>
</evidence>
<dbReference type="Gene3D" id="1.20.1560.10">
    <property type="entry name" value="ABC transporter type 1, transmembrane domain"/>
    <property type="match status" value="1"/>
</dbReference>
<feature type="non-terminal residue" evidence="14">
    <location>
        <position position="807"/>
    </location>
</feature>
<dbReference type="Pfam" id="PF00664">
    <property type="entry name" value="ABC_membrane"/>
    <property type="match status" value="1"/>
</dbReference>
<dbReference type="InterPro" id="IPR036640">
    <property type="entry name" value="ABC1_TM_sf"/>
</dbReference>
<accession>A0AAN8FTY0</accession>
<evidence type="ECO:0000256" key="10">
    <source>
        <dbReference type="SAM" id="MobiDB-lite"/>
    </source>
</evidence>
<dbReference type="PANTHER" id="PTHR24223:SF456">
    <property type="entry name" value="MULTIDRUG RESISTANCE-ASSOCIATED PROTEIN LETHAL(2)03659"/>
    <property type="match status" value="1"/>
</dbReference>
<name>A0AAN8FTY0_TRICO</name>
<feature type="transmembrane region" description="Helical" evidence="11">
    <location>
        <begin position="332"/>
        <end position="355"/>
    </location>
</feature>
<feature type="domain" description="ABC transporter" evidence="12">
    <location>
        <begin position="465"/>
        <end position="692"/>
    </location>
</feature>
<feature type="transmembrane region" description="Helical" evidence="11">
    <location>
        <begin position="152"/>
        <end position="169"/>
    </location>
</feature>
<dbReference type="SMART" id="SM00382">
    <property type="entry name" value="AAA"/>
    <property type="match status" value="1"/>
</dbReference>
<keyword evidence="8 11" id="KW-1133">Transmembrane helix</keyword>